<dbReference type="Pfam" id="PF03480">
    <property type="entry name" value="DctP"/>
    <property type="match status" value="1"/>
</dbReference>
<dbReference type="GO" id="GO:0030288">
    <property type="term" value="C:outer membrane-bounded periplasmic space"/>
    <property type="evidence" value="ECO:0007669"/>
    <property type="project" value="InterPro"/>
</dbReference>
<keyword evidence="3" id="KW-0574">Periplasm</keyword>
<dbReference type="GO" id="GO:0030246">
    <property type="term" value="F:carbohydrate binding"/>
    <property type="evidence" value="ECO:0007669"/>
    <property type="project" value="TreeGrafter"/>
</dbReference>
<dbReference type="CDD" id="cd13603">
    <property type="entry name" value="PBP2_TRAP_Siap_TeaA_like"/>
    <property type="match status" value="1"/>
</dbReference>
<sequence length="333" mass="35800">MNIIAKTSAALLAAGALAGTVTGAAAQDVTMRIGWTTSDGEADPYAIAARQIQAELEERAPGVFDVEFFPNNQLGDEKQMIEALQFGTLDLGIITNAPVGNVEPAFQILDMPFLFPDEEAAHEALDGELGDELMSRLEGSGIVGLGFAEGGFRNMINNARPIQQPDDVEGVKFRVMQNPVFIDMFQSLGGNAVPMAWGETFTAAQQGTIDGLEIPLAVIASNKYADVVEYLSLTQHTYSALDILASERFLSGLSDEQRTTVTEAVDAAIETQRQTVQENADAVLAQLEEAGMTINEIEDPEAFREKVKPVYDSFRDDIGSDLVDMALGQSGSE</sequence>
<dbReference type="RefSeq" id="WP_043842343.1">
    <property type="nucleotide sequence ID" value="NZ_AQQW01000002.1"/>
</dbReference>
<dbReference type="InterPro" id="IPR018389">
    <property type="entry name" value="DctP_fam"/>
</dbReference>
<evidence type="ECO:0000313" key="5">
    <source>
        <dbReference type="EMBL" id="ETW14096.1"/>
    </source>
</evidence>
<dbReference type="NCBIfam" id="TIGR00787">
    <property type="entry name" value="dctP"/>
    <property type="match status" value="1"/>
</dbReference>
<accession>W4HPP9</accession>
<dbReference type="eggNOG" id="COG1638">
    <property type="taxonomic scope" value="Bacteria"/>
</dbReference>
<dbReference type="AlphaFoldDB" id="W4HPP9"/>
<dbReference type="EMBL" id="AQQW01000002">
    <property type="protein sequence ID" value="ETW14096.1"/>
    <property type="molecule type" value="Genomic_DNA"/>
</dbReference>
<dbReference type="NCBIfam" id="NF037995">
    <property type="entry name" value="TRAP_S1"/>
    <property type="match status" value="1"/>
</dbReference>
<dbReference type="PIRSF" id="PIRSF006470">
    <property type="entry name" value="DctB"/>
    <property type="match status" value="1"/>
</dbReference>
<comment type="caution">
    <text evidence="5">The sequence shown here is derived from an EMBL/GenBank/DDBJ whole genome shotgun (WGS) entry which is preliminary data.</text>
</comment>
<dbReference type="STRING" id="1379903.ATO8_04361"/>
<evidence type="ECO:0000256" key="2">
    <source>
        <dbReference type="ARBA" id="ARBA00022729"/>
    </source>
</evidence>
<dbReference type="Proteomes" id="UP000019063">
    <property type="component" value="Unassembled WGS sequence"/>
</dbReference>
<dbReference type="PANTHER" id="PTHR33376">
    <property type="match status" value="1"/>
</dbReference>
<dbReference type="Gene3D" id="3.40.190.170">
    <property type="entry name" value="Bacterial extracellular solute-binding protein, family 7"/>
    <property type="match status" value="1"/>
</dbReference>
<evidence type="ECO:0000313" key="6">
    <source>
        <dbReference type="Proteomes" id="UP000019063"/>
    </source>
</evidence>
<dbReference type="GO" id="GO:0055085">
    <property type="term" value="P:transmembrane transport"/>
    <property type="evidence" value="ECO:0007669"/>
    <property type="project" value="InterPro"/>
</dbReference>
<organism evidence="5 6">
    <name type="scientific">Roseivivax marinus</name>
    <dbReference type="NCBI Taxonomy" id="1379903"/>
    <lineage>
        <taxon>Bacteria</taxon>
        <taxon>Pseudomonadati</taxon>
        <taxon>Pseudomonadota</taxon>
        <taxon>Alphaproteobacteria</taxon>
        <taxon>Rhodobacterales</taxon>
        <taxon>Roseobacteraceae</taxon>
        <taxon>Roseivivax</taxon>
    </lineage>
</organism>
<comment type="subcellular location">
    <subcellularLocation>
        <location evidence="1">Periplasm</location>
    </subcellularLocation>
</comment>
<feature type="chain" id="PRO_5004843418" evidence="4">
    <location>
        <begin position="27"/>
        <end position="333"/>
    </location>
</feature>
<dbReference type="PATRIC" id="fig|1317118.6.peg.902"/>
<keyword evidence="2 4" id="KW-0732">Signal</keyword>
<dbReference type="InterPro" id="IPR004682">
    <property type="entry name" value="TRAP_DctP"/>
</dbReference>
<evidence type="ECO:0000256" key="3">
    <source>
        <dbReference type="ARBA" id="ARBA00022764"/>
    </source>
</evidence>
<proteinExistence type="predicted"/>
<keyword evidence="6" id="KW-1185">Reference proteome</keyword>
<dbReference type="InterPro" id="IPR038404">
    <property type="entry name" value="TRAP_DctP_sf"/>
</dbReference>
<evidence type="ECO:0000256" key="1">
    <source>
        <dbReference type="ARBA" id="ARBA00004418"/>
    </source>
</evidence>
<gene>
    <name evidence="5" type="ORF">ATO8_04361</name>
</gene>
<dbReference type="PANTHER" id="PTHR33376:SF2">
    <property type="entry name" value="DICARBOXYLATE-BINDING PERIPLASMIC PROTEIN"/>
    <property type="match status" value="1"/>
</dbReference>
<name>W4HPP9_9RHOB</name>
<protein>
    <submittedName>
        <fullName evidence="5">Putative periplasmic substrate-binding transport protein</fullName>
    </submittedName>
</protein>
<reference evidence="5 6" key="1">
    <citation type="journal article" date="2014" name="Antonie Van Leeuwenhoek">
        <title>Roseivivax atlanticus sp. nov., isolated from surface seawater of the Atlantic Ocean.</title>
        <authorList>
            <person name="Li G."/>
            <person name="Lai Q."/>
            <person name="Liu X."/>
            <person name="Sun F."/>
            <person name="Shao Z."/>
        </authorList>
    </citation>
    <scope>NUCLEOTIDE SEQUENCE [LARGE SCALE GENOMIC DNA]</scope>
    <source>
        <strain evidence="5 6">22II-s10s</strain>
    </source>
</reference>
<evidence type="ECO:0000256" key="4">
    <source>
        <dbReference type="SAM" id="SignalP"/>
    </source>
</evidence>
<feature type="signal peptide" evidence="4">
    <location>
        <begin position="1"/>
        <end position="26"/>
    </location>
</feature>